<dbReference type="InterPro" id="IPR050173">
    <property type="entry name" value="ABC_transporter_C-like"/>
</dbReference>
<dbReference type="CDD" id="cd03244">
    <property type="entry name" value="ABCC_MRP_domain2"/>
    <property type="match status" value="1"/>
</dbReference>
<feature type="transmembrane region" description="Helical" evidence="20">
    <location>
        <begin position="240"/>
        <end position="261"/>
    </location>
</feature>
<keyword evidence="9 20" id="KW-1133">Transmembrane helix</keyword>
<evidence type="ECO:0000256" key="18">
    <source>
        <dbReference type="ARBA" id="ARBA00047576"/>
    </source>
</evidence>
<sequence length="789" mass="87292">GVFSWSRTENPTLNVSIPEGSLVAVVGHVGSGKSSLLSALLGEMDKLEGSVATGASDNGEAWIQNSTLKENIMFGQEMREDWYQRVVEACALQPDLEILPAGDQTEIGEKGVNLSGGQKQRLSLARAVFCDRAVYLLDDPLSAVDAHVGKHIFDHVIGPQGLLRDKVGRLLTRVLVTHGLSYLPQTDLILVMVEGEITEVGSYQQLLAKEGAFAEFLKTYANVEQSEDGGEQPFICFHRFWISVFPLSLLSFLLRFSSLWLTEEVGGVCRCSEQSSFLCDLVGVAVFGYSLSMSIGGIMASRYLHQSLLYDVLRSPMSFFEKTPSGNLVNRFAKEMDTIDSVIPNILKMFMGSMFNVLGSCLIILFATPLVAIIIPFLGLLYFFVQRFYVATSRQLKRLESVSRSPIYTHFSETLLGTSVIRAFGEQERFIQQSDQRVDHNQKAYYPGIVANRWLAIRLEFVGNCIVSFAALFAVMARDQLSPGIMGLSISYALQVNLTLPSVRGGGAYPDLCLNEVKYIYWYSGVFSAPQAQWHHQPPTVPPGWPTQGCIDIQGFGLRYRHDLDLAIRDITITINGGEKVGIVGRTGAGKSSLTLGLFRIIEAAEGQIFIDGVDIAKLGLHELRSRITIIPQDPVLFSGSLRMNLDPFDSYSDEEIWRALEFSHLKNFVSGLTNKLGHECSEGGENLSVGQRQLLCLARALLRKTKVLVLDEATAAVDMETDNLIQSTIRSQFEDCTVLTIAHRLKTIMDYTRVLVLDKGQMAEFDSPSNLIASRGLFYKMAKDAGLF</sequence>
<evidence type="ECO:0000256" key="3">
    <source>
        <dbReference type="ARBA" id="ARBA00022448"/>
    </source>
</evidence>
<proteinExistence type="inferred from homology"/>
<dbReference type="GO" id="GO:0012505">
    <property type="term" value="C:endomembrane system"/>
    <property type="evidence" value="ECO:0007669"/>
    <property type="project" value="UniProtKB-SubCell"/>
</dbReference>
<evidence type="ECO:0000256" key="11">
    <source>
        <dbReference type="ARBA" id="ARBA00024220"/>
    </source>
</evidence>
<dbReference type="InterPro" id="IPR003593">
    <property type="entry name" value="AAA+_ATPase"/>
</dbReference>
<dbReference type="PROSITE" id="PS50929">
    <property type="entry name" value="ABC_TM1F"/>
    <property type="match status" value="1"/>
</dbReference>
<keyword evidence="3" id="KW-0813">Transport</keyword>
<dbReference type="Ensembl" id="ENSCVAT00000021214.1">
    <property type="protein sequence ID" value="ENSCVAP00000013627.1"/>
    <property type="gene ID" value="ENSCVAG00000016264.1"/>
</dbReference>
<dbReference type="InterPro" id="IPR017871">
    <property type="entry name" value="ABC_transporter-like_CS"/>
</dbReference>
<keyword evidence="6" id="KW-0547">Nucleotide-binding</keyword>
<organism evidence="23 24">
    <name type="scientific">Cyprinodon variegatus</name>
    <name type="common">Sheepshead minnow</name>
    <dbReference type="NCBI Taxonomy" id="28743"/>
    <lineage>
        <taxon>Eukaryota</taxon>
        <taxon>Metazoa</taxon>
        <taxon>Chordata</taxon>
        <taxon>Craniata</taxon>
        <taxon>Vertebrata</taxon>
        <taxon>Euteleostomi</taxon>
        <taxon>Actinopterygii</taxon>
        <taxon>Neopterygii</taxon>
        <taxon>Teleostei</taxon>
        <taxon>Neoteleostei</taxon>
        <taxon>Acanthomorphata</taxon>
        <taxon>Ovalentaria</taxon>
        <taxon>Atherinomorphae</taxon>
        <taxon>Cyprinodontiformes</taxon>
        <taxon>Cyprinodontidae</taxon>
        <taxon>Cyprinodon</taxon>
    </lineage>
</organism>
<dbReference type="FunFam" id="3.40.50.300:FF:000074">
    <property type="entry name" value="Multidrug resistance-associated protein 5 isoform 1"/>
    <property type="match status" value="1"/>
</dbReference>
<evidence type="ECO:0000256" key="9">
    <source>
        <dbReference type="ARBA" id="ARBA00022989"/>
    </source>
</evidence>
<evidence type="ECO:0000256" key="14">
    <source>
        <dbReference type="ARBA" id="ARBA00041913"/>
    </source>
</evidence>
<dbReference type="Gene3D" id="1.20.1560.10">
    <property type="entry name" value="ABC transporter type 1, transmembrane domain"/>
    <property type="match status" value="1"/>
</dbReference>
<reference evidence="23" key="1">
    <citation type="submission" date="2025-08" db="UniProtKB">
        <authorList>
            <consortium name="Ensembl"/>
        </authorList>
    </citation>
    <scope>IDENTIFICATION</scope>
</reference>
<dbReference type="GO" id="GO:0034634">
    <property type="term" value="F:glutathione transmembrane transporter activity"/>
    <property type="evidence" value="ECO:0007669"/>
    <property type="project" value="TreeGrafter"/>
</dbReference>
<evidence type="ECO:0000256" key="17">
    <source>
        <dbReference type="ARBA" id="ARBA00047523"/>
    </source>
</evidence>
<dbReference type="STRING" id="28743.ENSCVAP00000013627"/>
<feature type="transmembrane region" description="Helical" evidence="20">
    <location>
        <begin position="281"/>
        <end position="304"/>
    </location>
</feature>
<dbReference type="InterPro" id="IPR011527">
    <property type="entry name" value="ABC1_TM_dom"/>
</dbReference>
<name>A0A3Q2D5E6_CYPVA</name>
<dbReference type="FunFam" id="3.40.50.300:FF:000997">
    <property type="entry name" value="Multidrug resistance-associated protein 1"/>
    <property type="match status" value="1"/>
</dbReference>
<feature type="domain" description="ABC transporter" evidence="21">
    <location>
        <begin position="553"/>
        <end position="785"/>
    </location>
</feature>
<dbReference type="InterPro" id="IPR027417">
    <property type="entry name" value="P-loop_NTPase"/>
</dbReference>
<feature type="transmembrane region" description="Helical" evidence="20">
    <location>
        <begin position="357"/>
        <end position="385"/>
    </location>
</feature>
<feature type="domain" description="ABC transmembrane type-1" evidence="22">
    <location>
        <begin position="281"/>
        <end position="496"/>
    </location>
</feature>
<feature type="transmembrane region" description="Helical" evidence="20">
    <location>
        <begin position="455"/>
        <end position="476"/>
    </location>
</feature>
<keyword evidence="4 20" id="KW-0812">Transmembrane</keyword>
<dbReference type="GeneTree" id="ENSGT00940000157145"/>
<comment type="subcellular location">
    <subcellularLocation>
        <location evidence="1">Endomembrane system</location>
        <topology evidence="1">Multi-pass membrane protein</topology>
    </subcellularLocation>
</comment>
<evidence type="ECO:0000256" key="7">
    <source>
        <dbReference type="ARBA" id="ARBA00022840"/>
    </source>
</evidence>
<evidence type="ECO:0000256" key="15">
    <source>
        <dbReference type="ARBA" id="ARBA00042274"/>
    </source>
</evidence>
<keyword evidence="24" id="KW-1185">Reference proteome</keyword>
<protein>
    <recommendedName>
        <fullName evidence="12">Multidrug resistance-associated protein 1</fullName>
        <ecNumber evidence="11">7.6.2.3</ecNumber>
    </recommendedName>
    <alternativeName>
        <fullName evidence="15">ATP-binding cassette sub-family C member 1</fullName>
    </alternativeName>
    <alternativeName>
        <fullName evidence="14">Glutathione-S-conjugate-translocating ATPase ABCC1</fullName>
    </alternativeName>
    <alternativeName>
        <fullName evidence="13">Leukotriene C(4) transporter</fullName>
    </alternativeName>
</protein>
<keyword evidence="10 20" id="KW-0472">Membrane</keyword>
<evidence type="ECO:0000313" key="23">
    <source>
        <dbReference type="Ensembl" id="ENSCVAP00000013627.1"/>
    </source>
</evidence>
<evidence type="ECO:0000256" key="8">
    <source>
        <dbReference type="ARBA" id="ARBA00022967"/>
    </source>
</evidence>
<dbReference type="Gene3D" id="3.40.50.300">
    <property type="entry name" value="P-loop containing nucleotide triphosphate hydrolases"/>
    <property type="match status" value="2"/>
</dbReference>
<evidence type="ECO:0000259" key="22">
    <source>
        <dbReference type="PROSITE" id="PS50929"/>
    </source>
</evidence>
<dbReference type="GO" id="GO:0015431">
    <property type="term" value="F:ABC-type glutathione S-conjugate transporter activity"/>
    <property type="evidence" value="ECO:0007669"/>
    <property type="project" value="UniProtKB-EC"/>
</dbReference>
<dbReference type="PANTHER" id="PTHR24223:SF241">
    <property type="entry name" value="MULTIDRUG RESISTANCE-ASSOCIATED PROTEIN 1"/>
    <property type="match status" value="1"/>
</dbReference>
<dbReference type="SUPFAM" id="SSF90123">
    <property type="entry name" value="ABC transporter transmembrane region"/>
    <property type="match status" value="1"/>
</dbReference>
<evidence type="ECO:0000256" key="5">
    <source>
        <dbReference type="ARBA" id="ARBA00022737"/>
    </source>
</evidence>
<keyword evidence="7" id="KW-0067">ATP-binding</keyword>
<comment type="catalytic activity">
    <reaction evidence="17">
        <text>leukotriene C4(in) + ATP + H2O = leukotriene C4(out) + ADP + phosphate + H(+)</text>
        <dbReference type="Rhea" id="RHEA:38963"/>
        <dbReference type="ChEBI" id="CHEBI:15377"/>
        <dbReference type="ChEBI" id="CHEBI:15378"/>
        <dbReference type="ChEBI" id="CHEBI:30616"/>
        <dbReference type="ChEBI" id="CHEBI:43474"/>
        <dbReference type="ChEBI" id="CHEBI:57973"/>
        <dbReference type="ChEBI" id="CHEBI:456216"/>
    </reaction>
    <physiologicalReaction direction="left-to-right" evidence="17">
        <dbReference type="Rhea" id="RHEA:38964"/>
    </physiologicalReaction>
</comment>
<keyword evidence="5" id="KW-0677">Repeat</keyword>
<dbReference type="InterPro" id="IPR003439">
    <property type="entry name" value="ABC_transporter-like_ATP-bd"/>
</dbReference>
<comment type="similarity">
    <text evidence="2">Belongs to the ABC transporter superfamily. ABCC family. Conjugate transporter (TC 3.A.1.208) subfamily.</text>
</comment>
<comment type="catalytic activity">
    <reaction evidence="16">
        <text>sphing-4-enine 1-phosphate(in) + ATP + H2O = sphing-4-enine 1-phosphate(out) + ADP + phosphate + H(+)</text>
        <dbReference type="Rhea" id="RHEA:38951"/>
        <dbReference type="ChEBI" id="CHEBI:15377"/>
        <dbReference type="ChEBI" id="CHEBI:15378"/>
        <dbReference type="ChEBI" id="CHEBI:30616"/>
        <dbReference type="ChEBI" id="CHEBI:43474"/>
        <dbReference type="ChEBI" id="CHEBI:60119"/>
        <dbReference type="ChEBI" id="CHEBI:456216"/>
    </reaction>
    <physiologicalReaction direction="left-to-right" evidence="16">
        <dbReference type="Rhea" id="RHEA:38952"/>
    </physiologicalReaction>
</comment>
<evidence type="ECO:0000256" key="13">
    <source>
        <dbReference type="ARBA" id="ARBA00041345"/>
    </source>
</evidence>
<evidence type="ECO:0000256" key="4">
    <source>
        <dbReference type="ARBA" id="ARBA00022692"/>
    </source>
</evidence>
<dbReference type="EC" id="7.6.2.3" evidence="11"/>
<dbReference type="Pfam" id="PF00005">
    <property type="entry name" value="ABC_tran"/>
    <property type="match status" value="2"/>
</dbReference>
<dbReference type="FunFam" id="1.20.1560.10:FF:000001">
    <property type="entry name" value="ATP-binding cassette subfamily C member 1"/>
    <property type="match status" value="1"/>
</dbReference>
<keyword evidence="8" id="KW-1278">Translocase</keyword>
<evidence type="ECO:0000256" key="12">
    <source>
        <dbReference type="ARBA" id="ARBA00041009"/>
    </source>
</evidence>
<evidence type="ECO:0000313" key="24">
    <source>
        <dbReference type="Proteomes" id="UP000265020"/>
    </source>
</evidence>
<dbReference type="GO" id="GO:0008559">
    <property type="term" value="F:ABC-type xenobiotic transporter activity"/>
    <property type="evidence" value="ECO:0007669"/>
    <property type="project" value="TreeGrafter"/>
</dbReference>
<feature type="domain" description="ABC transporter" evidence="21">
    <location>
        <begin position="2"/>
        <end position="219"/>
    </location>
</feature>
<dbReference type="PROSITE" id="PS00211">
    <property type="entry name" value="ABC_TRANSPORTER_1"/>
    <property type="match status" value="2"/>
</dbReference>
<dbReference type="Pfam" id="PF00664">
    <property type="entry name" value="ABC_membrane"/>
    <property type="match status" value="1"/>
</dbReference>
<dbReference type="GO" id="GO:0016323">
    <property type="term" value="C:basolateral plasma membrane"/>
    <property type="evidence" value="ECO:0007669"/>
    <property type="project" value="TreeGrafter"/>
</dbReference>
<evidence type="ECO:0000256" key="10">
    <source>
        <dbReference type="ARBA" id="ARBA00023136"/>
    </source>
</evidence>
<dbReference type="PANTHER" id="PTHR24223">
    <property type="entry name" value="ATP-BINDING CASSETTE SUB-FAMILY C"/>
    <property type="match status" value="1"/>
</dbReference>
<evidence type="ECO:0000256" key="6">
    <source>
        <dbReference type="ARBA" id="ARBA00022741"/>
    </source>
</evidence>
<evidence type="ECO:0000256" key="20">
    <source>
        <dbReference type="SAM" id="Phobius"/>
    </source>
</evidence>
<evidence type="ECO:0000256" key="1">
    <source>
        <dbReference type="ARBA" id="ARBA00004127"/>
    </source>
</evidence>
<dbReference type="GO" id="GO:0005524">
    <property type="term" value="F:ATP binding"/>
    <property type="evidence" value="ECO:0007669"/>
    <property type="project" value="UniProtKB-KW"/>
</dbReference>
<dbReference type="SMART" id="SM00382">
    <property type="entry name" value="AAA"/>
    <property type="match status" value="2"/>
</dbReference>
<dbReference type="InterPro" id="IPR036640">
    <property type="entry name" value="ABC1_TM_sf"/>
</dbReference>
<evidence type="ECO:0000259" key="21">
    <source>
        <dbReference type="PROSITE" id="PS50893"/>
    </source>
</evidence>
<dbReference type="CDD" id="cd18603">
    <property type="entry name" value="ABC_6TM_MRP1_2_3_6_D2_like"/>
    <property type="match status" value="1"/>
</dbReference>
<dbReference type="GO" id="GO:0016887">
    <property type="term" value="F:ATP hydrolysis activity"/>
    <property type="evidence" value="ECO:0007669"/>
    <property type="project" value="InterPro"/>
</dbReference>
<comment type="catalytic activity">
    <reaction evidence="18">
        <text>17beta-estradiol 17-O-(beta-D-glucuronate)(in) + ATP + H2O = 17beta-estradiol 17-O-(beta-D-glucuronate)(out) + ADP + phosphate + H(+)</text>
        <dbReference type="Rhea" id="RHEA:60128"/>
        <dbReference type="ChEBI" id="CHEBI:15377"/>
        <dbReference type="ChEBI" id="CHEBI:15378"/>
        <dbReference type="ChEBI" id="CHEBI:30616"/>
        <dbReference type="ChEBI" id="CHEBI:43474"/>
        <dbReference type="ChEBI" id="CHEBI:82961"/>
        <dbReference type="ChEBI" id="CHEBI:456216"/>
    </reaction>
    <physiologicalReaction direction="left-to-right" evidence="18">
        <dbReference type="Rhea" id="RHEA:60129"/>
    </physiologicalReaction>
</comment>
<dbReference type="Proteomes" id="UP000265020">
    <property type="component" value="Unassembled WGS sequence"/>
</dbReference>
<accession>A0A3Q2D5E6</accession>
<dbReference type="CDD" id="cd03250">
    <property type="entry name" value="ABCC_MRP_domain1"/>
    <property type="match status" value="1"/>
</dbReference>
<dbReference type="SUPFAM" id="SSF52540">
    <property type="entry name" value="P-loop containing nucleoside triphosphate hydrolases"/>
    <property type="match status" value="2"/>
</dbReference>
<dbReference type="PROSITE" id="PS50893">
    <property type="entry name" value="ABC_TRANSPORTER_2"/>
    <property type="match status" value="2"/>
</dbReference>
<dbReference type="OMA" id="RENWWSA"/>
<evidence type="ECO:0000256" key="16">
    <source>
        <dbReference type="ARBA" id="ARBA00047354"/>
    </source>
</evidence>
<dbReference type="AlphaFoldDB" id="A0A3Q2D5E6"/>
<evidence type="ECO:0000256" key="2">
    <source>
        <dbReference type="ARBA" id="ARBA00009726"/>
    </source>
</evidence>
<reference evidence="23" key="2">
    <citation type="submission" date="2025-09" db="UniProtKB">
        <authorList>
            <consortium name="Ensembl"/>
        </authorList>
    </citation>
    <scope>IDENTIFICATION</scope>
</reference>
<comment type="catalytic activity">
    <reaction evidence="19">
        <text>2',3'-cGAMP(in) + ATP + H2O = 2',3'-cGAMP(out) + ADP + phosphate + H(+)</text>
        <dbReference type="Rhea" id="RHEA:74887"/>
        <dbReference type="ChEBI" id="CHEBI:15377"/>
        <dbReference type="ChEBI" id="CHEBI:15378"/>
        <dbReference type="ChEBI" id="CHEBI:30616"/>
        <dbReference type="ChEBI" id="CHEBI:43474"/>
        <dbReference type="ChEBI" id="CHEBI:143093"/>
        <dbReference type="ChEBI" id="CHEBI:456216"/>
    </reaction>
</comment>
<evidence type="ECO:0000256" key="19">
    <source>
        <dbReference type="ARBA" id="ARBA00048171"/>
    </source>
</evidence>